<feature type="region of interest" description="Disordered" evidence="1">
    <location>
        <begin position="1"/>
        <end position="21"/>
    </location>
</feature>
<accession>A0A7Y6CE00</accession>
<evidence type="ECO:0000313" key="2">
    <source>
        <dbReference type="EMBL" id="NUV30893.1"/>
    </source>
</evidence>
<proteinExistence type="predicted"/>
<dbReference type="EMBL" id="JAANNT010000020">
    <property type="protein sequence ID" value="NUV30893.1"/>
    <property type="molecule type" value="Genomic_DNA"/>
</dbReference>
<evidence type="ECO:0000313" key="3">
    <source>
        <dbReference type="Proteomes" id="UP000540128"/>
    </source>
</evidence>
<reference evidence="2 3" key="1">
    <citation type="submission" date="2020-03" db="EMBL/GenBank/DDBJ databases">
        <title>Complete genome sequence of sixteen Streptomyces strains facilitates identification of candidate genes involved in plant growth-promotion in grain legumes and cereals.</title>
        <authorList>
            <person name="Gopalakrishnan S."/>
            <person name="Thakur V."/>
            <person name="Saxena R."/>
            <person name="Vadlamudi S."/>
            <person name="Purohit S."/>
            <person name="Kumar V."/>
            <person name="Rathore A."/>
            <person name="Chitikineni A."/>
            <person name="Varshney R.K."/>
        </authorList>
    </citation>
    <scope>NUCLEOTIDE SEQUENCE [LARGE SCALE GENOMIC DNA]</scope>
    <source>
        <strain evidence="2 3">KAI-180</strain>
    </source>
</reference>
<name>A0A7Y6CE00_9ACTN</name>
<evidence type="ECO:0000256" key="1">
    <source>
        <dbReference type="SAM" id="MobiDB-lite"/>
    </source>
</evidence>
<gene>
    <name evidence="2" type="ORF">G6W59_21720</name>
</gene>
<organism evidence="2 3">
    <name type="scientific">Streptomyces odorifer</name>
    <dbReference type="NCBI Taxonomy" id="53450"/>
    <lineage>
        <taxon>Bacteria</taxon>
        <taxon>Bacillati</taxon>
        <taxon>Actinomycetota</taxon>
        <taxon>Actinomycetes</taxon>
        <taxon>Kitasatosporales</taxon>
        <taxon>Streptomycetaceae</taxon>
        <taxon>Streptomyces</taxon>
        <taxon>Streptomyces albidoflavus group</taxon>
    </lineage>
</organism>
<protein>
    <submittedName>
        <fullName evidence="2">Uncharacterized protein</fullName>
    </submittedName>
</protein>
<sequence length="149" mass="16368">MTAYDLTKLPQRASESASDGEHEQSAAAYELLFEQHLKPATASLLAPIFELGFVSGVRFGHTGMALAGVPLPPGDVAVALGPLAWRLADINPGDMVLYHGTLTELHGQHRVSQITRGRTETRYHLERLEYGAWVSSVHNARRRSITPQR</sequence>
<dbReference type="Proteomes" id="UP000540128">
    <property type="component" value="Unassembled WGS sequence"/>
</dbReference>
<comment type="caution">
    <text evidence="2">The sequence shown here is derived from an EMBL/GenBank/DDBJ whole genome shotgun (WGS) entry which is preliminary data.</text>
</comment>
<keyword evidence="3" id="KW-1185">Reference proteome</keyword>
<dbReference type="AlphaFoldDB" id="A0A7Y6CE00"/>
<dbReference type="RefSeq" id="WP_175457160.1">
    <property type="nucleotide sequence ID" value="NZ_JAANNT010000020.1"/>
</dbReference>